<dbReference type="PROSITE" id="PS00178">
    <property type="entry name" value="AA_TRNA_LIGASE_I"/>
    <property type="match status" value="1"/>
</dbReference>
<evidence type="ECO:0000256" key="7">
    <source>
        <dbReference type="ARBA" id="ARBA00022840"/>
    </source>
</evidence>
<keyword evidence="6 11" id="KW-0547">Nucleotide-binding</keyword>
<dbReference type="Pfam" id="PF19303">
    <property type="entry name" value="Anticodon_3"/>
    <property type="match status" value="1"/>
</dbReference>
<keyword evidence="8 11" id="KW-0648">Protein biosynthesis</keyword>
<reference evidence="14 15" key="1">
    <citation type="submission" date="2016-07" db="EMBL/GenBank/DDBJ databases">
        <title>Genome and transcriptome analysis of iron-reducing fermentative bacteria Anoxybacter fermentans.</title>
        <authorList>
            <person name="Zeng X."/>
            <person name="Shao Z."/>
        </authorList>
    </citation>
    <scope>NUCLEOTIDE SEQUENCE [LARGE SCALE GENOMIC DNA]</scope>
    <source>
        <strain evidence="14 15">DY22613</strain>
    </source>
</reference>
<evidence type="ECO:0000256" key="5">
    <source>
        <dbReference type="ARBA" id="ARBA00022598"/>
    </source>
</evidence>
<dbReference type="SUPFAM" id="SSF47323">
    <property type="entry name" value="Anticodon-binding domain of a subclass of class I aminoacyl-tRNA synthetases"/>
    <property type="match status" value="1"/>
</dbReference>
<comment type="subcellular location">
    <subcellularLocation>
        <location evidence="2 11">Cytoplasm</location>
    </subcellularLocation>
</comment>
<feature type="binding site" evidence="11">
    <location>
        <position position="162"/>
    </location>
    <ligand>
        <name>Zn(2+)</name>
        <dbReference type="ChEBI" id="CHEBI:29105"/>
    </ligand>
</feature>
<keyword evidence="11" id="KW-0862">Zinc</keyword>
<keyword evidence="11" id="KW-0479">Metal-binding</keyword>
<accession>A0A3S9SXE5</accession>
<evidence type="ECO:0000256" key="2">
    <source>
        <dbReference type="ARBA" id="ARBA00004496"/>
    </source>
</evidence>
<dbReference type="InterPro" id="IPR001412">
    <property type="entry name" value="aa-tRNA-synth_I_CS"/>
</dbReference>
<dbReference type="InterPro" id="IPR015413">
    <property type="entry name" value="Methionyl/Leucyl_tRNA_Synth"/>
</dbReference>
<dbReference type="EC" id="6.1.1.10" evidence="11"/>
<comment type="subunit">
    <text evidence="11">Monomer.</text>
</comment>
<evidence type="ECO:0000313" key="15">
    <source>
        <dbReference type="Proteomes" id="UP000267250"/>
    </source>
</evidence>
<evidence type="ECO:0000256" key="8">
    <source>
        <dbReference type="ARBA" id="ARBA00022917"/>
    </source>
</evidence>
<keyword evidence="5 11" id="KW-0436">Ligase</keyword>
<dbReference type="GO" id="GO:0005829">
    <property type="term" value="C:cytosol"/>
    <property type="evidence" value="ECO:0007669"/>
    <property type="project" value="TreeGrafter"/>
</dbReference>
<dbReference type="EMBL" id="CP016379">
    <property type="protein sequence ID" value="AZR72969.1"/>
    <property type="molecule type" value="Genomic_DNA"/>
</dbReference>
<dbReference type="Pfam" id="PF09334">
    <property type="entry name" value="tRNA-synt_1g"/>
    <property type="match status" value="1"/>
</dbReference>
<evidence type="ECO:0000256" key="1">
    <source>
        <dbReference type="ARBA" id="ARBA00003314"/>
    </source>
</evidence>
<dbReference type="PRINTS" id="PR01041">
    <property type="entry name" value="TRNASYNTHMET"/>
</dbReference>
<dbReference type="RefSeq" id="WP_127016303.1">
    <property type="nucleotide sequence ID" value="NZ_CP016379.1"/>
</dbReference>
<protein>
    <recommendedName>
        <fullName evidence="11">Methionine--tRNA ligase</fullName>
        <ecNumber evidence="11">6.1.1.10</ecNumber>
    </recommendedName>
    <alternativeName>
        <fullName evidence="11">Methionyl-tRNA synthetase</fullName>
        <shortName evidence="11">MetRS</shortName>
    </alternativeName>
</protein>
<dbReference type="InterPro" id="IPR029038">
    <property type="entry name" value="MetRS_Zn"/>
</dbReference>
<dbReference type="InterPro" id="IPR033911">
    <property type="entry name" value="MetRS_core"/>
</dbReference>
<dbReference type="PANTHER" id="PTHR45765">
    <property type="entry name" value="METHIONINE--TRNA LIGASE"/>
    <property type="match status" value="1"/>
</dbReference>
<keyword evidence="7 11" id="KW-0067">ATP-binding</keyword>
<keyword evidence="15" id="KW-1185">Reference proteome</keyword>
<dbReference type="SUPFAM" id="SSF57770">
    <property type="entry name" value="Methionyl-tRNA synthetase (MetRS), Zn-domain"/>
    <property type="match status" value="1"/>
</dbReference>
<comment type="similarity">
    <text evidence="3 11">Belongs to the class-I aminoacyl-tRNA synthetase family. MetG type 1 subfamily.</text>
</comment>
<keyword evidence="4 11" id="KW-0963">Cytoplasm</keyword>
<organism evidence="14 15">
    <name type="scientific">Anoxybacter fermentans</name>
    <dbReference type="NCBI Taxonomy" id="1323375"/>
    <lineage>
        <taxon>Bacteria</taxon>
        <taxon>Bacillati</taxon>
        <taxon>Bacillota</taxon>
        <taxon>Clostridia</taxon>
        <taxon>Halanaerobiales</taxon>
        <taxon>Anoxybacter</taxon>
    </lineage>
</organism>
<sequence>MTKLRNRNKNVFIGGAWPYANGSLHLGHIAALLPGDVIAKYYRLTGANVLYVSGSDCHGTPISVKAANEGVEPQNIAGTYHNEFKNTFEKLGFDYDIYTNTMEDFHKEKVQEFIKQLYRNDLLYSKEVKQAFCPKCNRFLPDRYITGTCYNCGAAGARGDQCDVCGSLIEVEYLTDKKCTVCHTEPVVKDVEHLFIKLSKFQDKIAELVDKNEDKWRANAINLTRRYLREGIKDRAISRDLDWGISVPIKGYEDKKIYVWFEAVLGYLTASMKWAKERGNEDLWKDFWNDSVISYYIHGKDNIPFHTIIFPALLMGLGIQSLPSHIISSEYLTIEGKRLSTSRNWAIWAEDFLSRYDADPLRYFLIINGPEKRDSDFSWSEFLERNNGELLGAYGNLINRTLALVIKGFGKVVPTPAEYTSEDYAILNLCKGLYTKVGELIEKGELKEALKEIFEVIRASNKYFDVQTPWLTVKSDKEKAATTLKVCLDLILNLSNLCYPFVPGIATKALAFLNCSPSWEYSELTAGSPINEPYILVKKLDKKIIEEEVARLGKE</sequence>
<dbReference type="GO" id="GO:0046872">
    <property type="term" value="F:metal ion binding"/>
    <property type="evidence" value="ECO:0007669"/>
    <property type="project" value="UniProtKB-KW"/>
</dbReference>
<evidence type="ECO:0000313" key="14">
    <source>
        <dbReference type="EMBL" id="AZR72969.1"/>
    </source>
</evidence>
<feature type="binding site" evidence="11">
    <location>
        <position position="165"/>
    </location>
    <ligand>
        <name>Zn(2+)</name>
        <dbReference type="ChEBI" id="CHEBI:29105"/>
    </ligand>
</feature>
<gene>
    <name evidence="11" type="primary">metG</name>
    <name evidence="14" type="ORF">BBF96_05910</name>
</gene>
<name>A0A3S9SXE5_9FIRM</name>
<dbReference type="Gene3D" id="2.20.28.20">
    <property type="entry name" value="Methionyl-tRNA synthetase, Zn-domain"/>
    <property type="match status" value="1"/>
</dbReference>
<dbReference type="HAMAP" id="MF_00098">
    <property type="entry name" value="Met_tRNA_synth_type1"/>
    <property type="match status" value="1"/>
</dbReference>
<dbReference type="KEGG" id="aft:BBF96_05910"/>
<evidence type="ECO:0000256" key="9">
    <source>
        <dbReference type="ARBA" id="ARBA00023146"/>
    </source>
</evidence>
<dbReference type="Gene3D" id="1.10.730.10">
    <property type="entry name" value="Isoleucyl-tRNA Synthetase, Domain 1"/>
    <property type="match status" value="1"/>
</dbReference>
<comment type="function">
    <text evidence="1 11">Is required not only for elongation of protein synthesis but also for the initiation of all mRNA translation through initiator tRNA(fMet) aminoacylation.</text>
</comment>
<feature type="domain" description="Methionyl-tRNA synthetase anticodon-binding" evidence="13">
    <location>
        <begin position="413"/>
        <end position="546"/>
    </location>
</feature>
<evidence type="ECO:0000256" key="6">
    <source>
        <dbReference type="ARBA" id="ARBA00022741"/>
    </source>
</evidence>
<dbReference type="CDD" id="cd07957">
    <property type="entry name" value="Anticodon_Ia_Met"/>
    <property type="match status" value="1"/>
</dbReference>
<comment type="caution">
    <text evidence="11">Lacks conserved residue(s) required for the propagation of feature annotation.</text>
</comment>
<dbReference type="InterPro" id="IPR041872">
    <property type="entry name" value="Anticodon_Met"/>
</dbReference>
<evidence type="ECO:0000259" key="12">
    <source>
        <dbReference type="Pfam" id="PF09334"/>
    </source>
</evidence>
<dbReference type="Gene3D" id="3.40.50.620">
    <property type="entry name" value="HUPs"/>
    <property type="match status" value="1"/>
</dbReference>
<comment type="cofactor">
    <cofactor evidence="11">
        <name>Zn(2+)</name>
        <dbReference type="ChEBI" id="CHEBI:29105"/>
    </cofactor>
    <text evidence="11">Binds 1 zinc ion per subunit.</text>
</comment>
<dbReference type="InterPro" id="IPR014758">
    <property type="entry name" value="Met-tRNA_synth"/>
</dbReference>
<dbReference type="InterPro" id="IPR014729">
    <property type="entry name" value="Rossmann-like_a/b/a_fold"/>
</dbReference>
<evidence type="ECO:0000256" key="10">
    <source>
        <dbReference type="ARBA" id="ARBA00047364"/>
    </source>
</evidence>
<dbReference type="OrthoDB" id="9810191at2"/>
<feature type="binding site" evidence="11">
    <location>
        <position position="152"/>
    </location>
    <ligand>
        <name>Zn(2+)</name>
        <dbReference type="ChEBI" id="CHEBI:29105"/>
    </ligand>
</feature>
<dbReference type="NCBIfam" id="TIGR00398">
    <property type="entry name" value="metG"/>
    <property type="match status" value="1"/>
</dbReference>
<dbReference type="CDD" id="cd00814">
    <property type="entry name" value="MetRS_core"/>
    <property type="match status" value="1"/>
</dbReference>
<keyword evidence="9 11" id="KW-0030">Aminoacyl-tRNA synthetase</keyword>
<comment type="catalytic activity">
    <reaction evidence="10 11">
        <text>tRNA(Met) + L-methionine + ATP = L-methionyl-tRNA(Met) + AMP + diphosphate</text>
        <dbReference type="Rhea" id="RHEA:13481"/>
        <dbReference type="Rhea" id="RHEA-COMP:9667"/>
        <dbReference type="Rhea" id="RHEA-COMP:9698"/>
        <dbReference type="ChEBI" id="CHEBI:30616"/>
        <dbReference type="ChEBI" id="CHEBI:33019"/>
        <dbReference type="ChEBI" id="CHEBI:57844"/>
        <dbReference type="ChEBI" id="CHEBI:78442"/>
        <dbReference type="ChEBI" id="CHEBI:78530"/>
        <dbReference type="ChEBI" id="CHEBI:456215"/>
        <dbReference type="EC" id="6.1.1.10"/>
    </reaction>
</comment>
<dbReference type="InterPro" id="IPR023458">
    <property type="entry name" value="Met-tRNA_ligase_1"/>
</dbReference>
<dbReference type="GO" id="GO:0006431">
    <property type="term" value="P:methionyl-tRNA aminoacylation"/>
    <property type="evidence" value="ECO:0007669"/>
    <property type="project" value="UniProtKB-UniRule"/>
</dbReference>
<evidence type="ECO:0000259" key="13">
    <source>
        <dbReference type="Pfam" id="PF19303"/>
    </source>
</evidence>
<dbReference type="InterPro" id="IPR009080">
    <property type="entry name" value="tRNAsynth_Ia_anticodon-bd"/>
</dbReference>
<dbReference type="Proteomes" id="UP000267250">
    <property type="component" value="Chromosome"/>
</dbReference>
<feature type="binding site" evidence="11">
    <location>
        <position position="149"/>
    </location>
    <ligand>
        <name>Zn(2+)</name>
        <dbReference type="ChEBI" id="CHEBI:29105"/>
    </ligand>
</feature>
<evidence type="ECO:0000256" key="4">
    <source>
        <dbReference type="ARBA" id="ARBA00022490"/>
    </source>
</evidence>
<proteinExistence type="inferred from homology"/>
<dbReference type="PANTHER" id="PTHR45765:SF1">
    <property type="entry name" value="METHIONINE--TRNA LIGASE, CYTOPLASMIC"/>
    <property type="match status" value="1"/>
</dbReference>
<dbReference type="SUPFAM" id="SSF52374">
    <property type="entry name" value="Nucleotidylyl transferase"/>
    <property type="match status" value="1"/>
</dbReference>
<evidence type="ECO:0000256" key="3">
    <source>
        <dbReference type="ARBA" id="ARBA00008258"/>
    </source>
</evidence>
<feature type="domain" description="Methionyl/Leucyl tRNA synthetase" evidence="12">
    <location>
        <begin position="12"/>
        <end position="402"/>
    </location>
</feature>
<dbReference type="AlphaFoldDB" id="A0A3S9SXE5"/>
<dbReference type="GO" id="GO:0004825">
    <property type="term" value="F:methionine-tRNA ligase activity"/>
    <property type="evidence" value="ECO:0007669"/>
    <property type="project" value="UniProtKB-UniRule"/>
</dbReference>
<dbReference type="GO" id="GO:0005524">
    <property type="term" value="F:ATP binding"/>
    <property type="evidence" value="ECO:0007669"/>
    <property type="project" value="UniProtKB-UniRule"/>
</dbReference>
<feature type="short sequence motif" description="'HIGH' region" evidence="11">
    <location>
        <begin position="18"/>
        <end position="28"/>
    </location>
</feature>
<feature type="binding site" evidence="11">
    <location>
        <position position="341"/>
    </location>
    <ligand>
        <name>ATP</name>
        <dbReference type="ChEBI" id="CHEBI:30616"/>
    </ligand>
</feature>
<evidence type="ECO:0000256" key="11">
    <source>
        <dbReference type="HAMAP-Rule" id="MF_00098"/>
    </source>
</evidence>